<evidence type="ECO:0000256" key="2">
    <source>
        <dbReference type="ARBA" id="ARBA00022692"/>
    </source>
</evidence>
<dbReference type="InterPro" id="IPR002809">
    <property type="entry name" value="EMC3/TMCO1"/>
</dbReference>
<dbReference type="PANTHER" id="PTHR42198:SF1">
    <property type="entry name" value="INTEGRAL MEMBRANE PROTEIN"/>
    <property type="match status" value="1"/>
</dbReference>
<evidence type="ECO:0000313" key="6">
    <source>
        <dbReference type="EMBL" id="MPN04863.1"/>
    </source>
</evidence>
<keyword evidence="4 5" id="KW-0472">Membrane</keyword>
<dbReference type="AlphaFoldDB" id="A0A645EWI5"/>
<feature type="transmembrane region" description="Helical" evidence="5">
    <location>
        <begin position="190"/>
        <end position="210"/>
    </location>
</feature>
<name>A0A645EWI5_9ZZZZ</name>
<feature type="transmembrane region" description="Helical" evidence="5">
    <location>
        <begin position="60"/>
        <end position="83"/>
    </location>
</feature>
<dbReference type="PANTHER" id="PTHR42198">
    <property type="entry name" value="INTEGRAL MEMBRANE PROTEIN"/>
    <property type="match status" value="1"/>
</dbReference>
<sequence length="231" mass="26233">MATQKPPAMPDAENLQMPSMMPLMVMMFLILALYMIDGSNNVIGRILNYGLFILDFDGRYPVATLMLAGAIMIFLSTLLRTLVTDTISQAKNQNKMSAFNKELRQARLENNLYKVKKLTEMQQSMMAGNMSSMNKTMKVMPYTMLIIIPIFLWIRYFIAVTASEAGTLIINIPWSVAGVSLSHTLWFMPSWILVYTLISIPLGQIIARVVRTYQFKKRLLELEEEESAEAA</sequence>
<evidence type="ECO:0000256" key="4">
    <source>
        <dbReference type="ARBA" id="ARBA00023136"/>
    </source>
</evidence>
<dbReference type="InterPro" id="IPR038978">
    <property type="entry name" value="MJ0935"/>
</dbReference>
<organism evidence="6">
    <name type="scientific">bioreactor metagenome</name>
    <dbReference type="NCBI Taxonomy" id="1076179"/>
    <lineage>
        <taxon>unclassified sequences</taxon>
        <taxon>metagenomes</taxon>
        <taxon>ecological metagenomes</taxon>
    </lineage>
</organism>
<accession>A0A645EWI5</accession>
<dbReference type="GO" id="GO:0016020">
    <property type="term" value="C:membrane"/>
    <property type="evidence" value="ECO:0007669"/>
    <property type="project" value="UniProtKB-SubCell"/>
</dbReference>
<keyword evidence="3 5" id="KW-1133">Transmembrane helix</keyword>
<proteinExistence type="predicted"/>
<gene>
    <name evidence="6" type="ORF">SDC9_152111</name>
</gene>
<evidence type="ECO:0008006" key="7">
    <source>
        <dbReference type="Google" id="ProtNLM"/>
    </source>
</evidence>
<evidence type="ECO:0000256" key="1">
    <source>
        <dbReference type="ARBA" id="ARBA00004141"/>
    </source>
</evidence>
<feature type="transmembrane region" description="Helical" evidence="5">
    <location>
        <begin position="139"/>
        <end position="158"/>
    </location>
</feature>
<dbReference type="Pfam" id="PF01956">
    <property type="entry name" value="EMC3_TMCO1"/>
    <property type="match status" value="1"/>
</dbReference>
<comment type="subcellular location">
    <subcellularLocation>
        <location evidence="1">Membrane</location>
        <topology evidence="1">Multi-pass membrane protein</topology>
    </subcellularLocation>
</comment>
<comment type="caution">
    <text evidence="6">The sequence shown here is derived from an EMBL/GenBank/DDBJ whole genome shotgun (WGS) entry which is preliminary data.</text>
</comment>
<reference evidence="6" key="1">
    <citation type="submission" date="2019-08" db="EMBL/GenBank/DDBJ databases">
        <authorList>
            <person name="Kucharzyk K."/>
            <person name="Murdoch R.W."/>
            <person name="Higgins S."/>
            <person name="Loffler F."/>
        </authorList>
    </citation>
    <scope>NUCLEOTIDE SEQUENCE</scope>
</reference>
<protein>
    <recommendedName>
        <fullName evidence="7">DUF106 domain-containing protein</fullName>
    </recommendedName>
</protein>
<evidence type="ECO:0000256" key="3">
    <source>
        <dbReference type="ARBA" id="ARBA00022989"/>
    </source>
</evidence>
<keyword evidence="2 5" id="KW-0812">Transmembrane</keyword>
<evidence type="ECO:0000256" key="5">
    <source>
        <dbReference type="SAM" id="Phobius"/>
    </source>
</evidence>
<dbReference type="EMBL" id="VSSQ01050788">
    <property type="protein sequence ID" value="MPN04863.1"/>
    <property type="molecule type" value="Genomic_DNA"/>
</dbReference>
<dbReference type="SMART" id="SM01415">
    <property type="entry name" value="DUF106"/>
    <property type="match status" value="1"/>
</dbReference>